<protein>
    <submittedName>
        <fullName evidence="4">SDR family oxidoreductase</fullName>
    </submittedName>
</protein>
<dbReference type="NCBIfam" id="NF004825">
    <property type="entry name" value="PRK06181.1"/>
    <property type="match status" value="1"/>
</dbReference>
<dbReference type="SUPFAM" id="SSF51735">
    <property type="entry name" value="NAD(P)-binding Rossmann-fold domains"/>
    <property type="match status" value="1"/>
</dbReference>
<keyword evidence="2" id="KW-0560">Oxidoreductase</keyword>
<dbReference type="PRINTS" id="PR00081">
    <property type="entry name" value="GDHRDH"/>
</dbReference>
<dbReference type="PANTHER" id="PTHR44196">
    <property type="entry name" value="DEHYDROGENASE/REDUCTASE SDR FAMILY MEMBER 7B"/>
    <property type="match status" value="1"/>
</dbReference>
<dbReference type="InterPro" id="IPR036291">
    <property type="entry name" value="NAD(P)-bd_dom_sf"/>
</dbReference>
<dbReference type="RefSeq" id="WP_135763582.1">
    <property type="nucleotide sequence ID" value="NZ_RQHV01000038.1"/>
</dbReference>
<keyword evidence="5" id="KW-1185">Reference proteome</keyword>
<dbReference type="GO" id="GO:0016020">
    <property type="term" value="C:membrane"/>
    <property type="evidence" value="ECO:0007669"/>
    <property type="project" value="TreeGrafter"/>
</dbReference>
<dbReference type="GO" id="GO:0016491">
    <property type="term" value="F:oxidoreductase activity"/>
    <property type="evidence" value="ECO:0007669"/>
    <property type="project" value="UniProtKB-KW"/>
</dbReference>
<evidence type="ECO:0000313" key="4">
    <source>
        <dbReference type="EMBL" id="TGN11735.1"/>
    </source>
</evidence>
<organism evidence="4 5">
    <name type="scientific">Leptospira ilyithenensis</name>
    <dbReference type="NCBI Taxonomy" id="2484901"/>
    <lineage>
        <taxon>Bacteria</taxon>
        <taxon>Pseudomonadati</taxon>
        <taxon>Spirochaetota</taxon>
        <taxon>Spirochaetia</taxon>
        <taxon>Leptospirales</taxon>
        <taxon>Leptospiraceae</taxon>
        <taxon>Leptospira</taxon>
    </lineage>
</organism>
<evidence type="ECO:0000256" key="3">
    <source>
        <dbReference type="RuleBase" id="RU000363"/>
    </source>
</evidence>
<gene>
    <name evidence="4" type="ORF">EHS11_06510</name>
</gene>
<dbReference type="Gene3D" id="3.40.50.720">
    <property type="entry name" value="NAD(P)-binding Rossmann-like Domain"/>
    <property type="match status" value="1"/>
</dbReference>
<sequence length="267" mass="29587">MNKFYQNKVVWITGASSGIGEALVKELSKTGAKIVLSARRKDQLERVAKENQLTSDNSLILPLDLENYKDFDKDVKQVIQKFGTIDVLIGNGGISQRSLAHETGMVIYESLMKVNYFGNIALTLAVLPLMREKKTGWISTISSVAGKFGVPLRTGYSATKSALTGFYEALRAENRKENIKVTLIYPGFIRTQISKNALTKENKKQGSTDEAIEKGLDPNFCAREILKGIALEKLEVVIAGPKEKLGIFLHKHFPKFFAGFIAKTKVT</sequence>
<proteinExistence type="inferred from homology"/>
<dbReference type="InterPro" id="IPR020904">
    <property type="entry name" value="Sc_DH/Rdtase_CS"/>
</dbReference>
<name>A0A4R9LSZ8_9LEPT</name>
<dbReference type="Pfam" id="PF00106">
    <property type="entry name" value="adh_short"/>
    <property type="match status" value="1"/>
</dbReference>
<dbReference type="InterPro" id="IPR002347">
    <property type="entry name" value="SDR_fam"/>
</dbReference>
<dbReference type="PROSITE" id="PS00061">
    <property type="entry name" value="ADH_SHORT"/>
    <property type="match status" value="1"/>
</dbReference>
<evidence type="ECO:0000313" key="5">
    <source>
        <dbReference type="Proteomes" id="UP000298264"/>
    </source>
</evidence>
<comment type="caution">
    <text evidence="4">The sequence shown here is derived from an EMBL/GenBank/DDBJ whole genome shotgun (WGS) entry which is preliminary data.</text>
</comment>
<dbReference type="PANTHER" id="PTHR44196:SF1">
    <property type="entry name" value="DEHYDROGENASE_REDUCTASE SDR FAMILY MEMBER 7B"/>
    <property type="match status" value="1"/>
</dbReference>
<dbReference type="Proteomes" id="UP000298264">
    <property type="component" value="Unassembled WGS sequence"/>
</dbReference>
<reference evidence="4" key="1">
    <citation type="journal article" date="2019" name="PLoS Negl. Trop. Dis.">
        <title>Revisiting the worldwide diversity of Leptospira species in the environment.</title>
        <authorList>
            <person name="Vincent A.T."/>
            <person name="Schiettekatte O."/>
            <person name="Bourhy P."/>
            <person name="Veyrier F.J."/>
            <person name="Picardeau M."/>
        </authorList>
    </citation>
    <scope>NUCLEOTIDE SEQUENCE [LARGE SCALE GENOMIC DNA]</scope>
    <source>
        <strain evidence="4">201400974</strain>
    </source>
</reference>
<dbReference type="OrthoDB" id="9793345at2"/>
<dbReference type="AlphaFoldDB" id="A0A4R9LSZ8"/>
<evidence type="ECO:0000256" key="2">
    <source>
        <dbReference type="ARBA" id="ARBA00023002"/>
    </source>
</evidence>
<accession>A0A4R9LSZ8</accession>
<comment type="similarity">
    <text evidence="1 3">Belongs to the short-chain dehydrogenases/reductases (SDR) family.</text>
</comment>
<dbReference type="EMBL" id="RQHV01000038">
    <property type="protein sequence ID" value="TGN11735.1"/>
    <property type="molecule type" value="Genomic_DNA"/>
</dbReference>
<evidence type="ECO:0000256" key="1">
    <source>
        <dbReference type="ARBA" id="ARBA00006484"/>
    </source>
</evidence>
<dbReference type="PRINTS" id="PR00080">
    <property type="entry name" value="SDRFAMILY"/>
</dbReference>